<dbReference type="Proteomes" id="UP000284431">
    <property type="component" value="Unassembled WGS sequence"/>
</dbReference>
<evidence type="ECO:0000256" key="1">
    <source>
        <dbReference type="SAM" id="Phobius"/>
    </source>
</evidence>
<dbReference type="Proteomes" id="UP000283512">
    <property type="component" value="Unassembled WGS sequence"/>
</dbReference>
<evidence type="ECO:0000313" key="11">
    <source>
        <dbReference type="EMBL" id="RHD42540.1"/>
    </source>
</evidence>
<dbReference type="Proteomes" id="UP000368418">
    <property type="component" value="Unassembled WGS sequence"/>
</dbReference>
<feature type="transmembrane region" description="Helical" evidence="1">
    <location>
        <begin position="21"/>
        <end position="45"/>
    </location>
</feature>
<dbReference type="EMBL" id="VVYP01000048">
    <property type="protein sequence ID" value="KAA5458031.1"/>
    <property type="molecule type" value="Genomic_DNA"/>
</dbReference>
<evidence type="ECO:0000313" key="14">
    <source>
        <dbReference type="Proteomes" id="UP000095657"/>
    </source>
</evidence>
<dbReference type="Proteomes" id="UP001060260">
    <property type="component" value="Chromosome"/>
</dbReference>
<dbReference type="Proteomes" id="UP001170023">
    <property type="component" value="Unassembled WGS sequence"/>
</dbReference>
<dbReference type="EMBL" id="QRKD01000026">
    <property type="protein sequence ID" value="RHH86471.1"/>
    <property type="molecule type" value="Genomic_DNA"/>
</dbReference>
<evidence type="ECO:0000313" key="23">
    <source>
        <dbReference type="Proteomes" id="UP000491168"/>
    </source>
</evidence>
<evidence type="ECO:0000313" key="15">
    <source>
        <dbReference type="Proteomes" id="UP000095725"/>
    </source>
</evidence>
<dbReference type="EMBL" id="CP103166">
    <property type="protein sequence ID" value="UVQ96019.1"/>
    <property type="molecule type" value="Genomic_DNA"/>
</dbReference>
<sequence length="161" mass="17328">MFKAPFSFDGRIRRIEYFLSGIVGGIVFSIAWALGIGTFILGAGMGSAGGSVFGLLIGLAALVASMWFSLAQGVKRLHDLDKSGWLILLMFVPIVNALFGLYMLFADGTVGPNQYGEDPKNRMPYQAQPSSVNVTVNVAREEVKVEKPVEAAPAVEEEKAE</sequence>
<gene>
    <name evidence="3" type="primary">yhaI</name>
    <name evidence="12" type="ORF">DW190_17920</name>
    <name evidence="11" type="ORF">DW794_20250</name>
    <name evidence="9" type="ORF">DWY26_20380</name>
    <name evidence="10" type="ORF">DXA49_13690</name>
    <name evidence="2" type="ORF">ERS852494_03969</name>
    <name evidence="3" type="ORF">ERS852558_04199</name>
    <name evidence="7" type="ORF">F2Y31_18485</name>
    <name evidence="6" type="ORF">F2Y35_21440</name>
    <name evidence="4" type="ORF">F2Y36_22095</name>
    <name evidence="5" type="ORF">F2Y39_21680</name>
    <name evidence="13" type="ORF">NXW23_17035</name>
    <name evidence="8" type="ORF">Q4469_22660</name>
</gene>
<dbReference type="EMBL" id="QRUO01000028">
    <property type="protein sequence ID" value="RGR66581.1"/>
    <property type="molecule type" value="Genomic_DNA"/>
</dbReference>
<dbReference type="Proteomes" id="UP000095725">
    <property type="component" value="Unassembled WGS sequence"/>
</dbReference>
<evidence type="ECO:0000313" key="22">
    <source>
        <dbReference type="Proteomes" id="UP000475905"/>
    </source>
</evidence>
<evidence type="ECO:0000313" key="3">
    <source>
        <dbReference type="EMBL" id="CUQ52792.1"/>
    </source>
</evidence>
<evidence type="ECO:0000313" key="5">
    <source>
        <dbReference type="EMBL" id="KAA5470662.1"/>
    </source>
</evidence>
<dbReference type="PANTHER" id="PTHR34980:SF3">
    <property type="entry name" value="BLR8105 PROTEIN"/>
    <property type="match status" value="1"/>
</dbReference>
<evidence type="ECO:0000313" key="2">
    <source>
        <dbReference type="EMBL" id="CUQ10648.1"/>
    </source>
</evidence>
<evidence type="ECO:0000313" key="21">
    <source>
        <dbReference type="Proteomes" id="UP000427825"/>
    </source>
</evidence>
<reference evidence="8" key="5">
    <citation type="submission" date="2023-07" db="EMBL/GenBank/DDBJ databases">
        <title>Whole Genome Sequencing of Colonoscopy isolates.</title>
        <authorList>
            <person name="Surve S.V."/>
            <person name="Valls R.A."/>
            <person name="Barrak K.E."/>
            <person name="Gardner T.B."/>
            <person name="O'Toole G.A."/>
        </authorList>
    </citation>
    <scope>NUCLEOTIDE SEQUENCE</scope>
    <source>
        <strain evidence="8">GP0119</strain>
    </source>
</reference>
<evidence type="ECO:0000313" key="4">
    <source>
        <dbReference type="EMBL" id="KAA5458031.1"/>
    </source>
</evidence>
<name>A0A174X0A7_9BACE</name>
<dbReference type="EMBL" id="QSCS01000021">
    <property type="protein sequence ID" value="RGY24529.1"/>
    <property type="molecule type" value="Genomic_DNA"/>
</dbReference>
<dbReference type="Proteomes" id="UP000475905">
    <property type="component" value="Unassembled WGS sequence"/>
</dbReference>
<dbReference type="STRING" id="47678.ERS852494_03969"/>
<evidence type="ECO:0000313" key="9">
    <source>
        <dbReference type="EMBL" id="RGR66581.1"/>
    </source>
</evidence>
<evidence type="ECO:0000313" key="16">
    <source>
        <dbReference type="Proteomes" id="UP000283512"/>
    </source>
</evidence>
<dbReference type="EMBL" id="VVYJ01000020">
    <property type="protein sequence ID" value="KAA5470662.1"/>
    <property type="molecule type" value="Genomic_DNA"/>
</dbReference>
<evidence type="ECO:0000313" key="17">
    <source>
        <dbReference type="Proteomes" id="UP000284205"/>
    </source>
</evidence>
<dbReference type="GO" id="GO:0005886">
    <property type="term" value="C:plasma membrane"/>
    <property type="evidence" value="ECO:0007669"/>
    <property type="project" value="TreeGrafter"/>
</dbReference>
<evidence type="ECO:0000313" key="18">
    <source>
        <dbReference type="Proteomes" id="UP000284431"/>
    </source>
</evidence>
<dbReference type="EMBL" id="CZAI01000012">
    <property type="protein sequence ID" value="CUQ10648.1"/>
    <property type="molecule type" value="Genomic_DNA"/>
</dbReference>
<dbReference type="Pfam" id="PF05656">
    <property type="entry name" value="DUF805"/>
    <property type="match status" value="1"/>
</dbReference>
<dbReference type="RefSeq" id="WP_005678162.1">
    <property type="nucleotide sequence ID" value="NZ_CACRTB010000037.1"/>
</dbReference>
<dbReference type="Proteomes" id="UP000491168">
    <property type="component" value="Unassembled WGS sequence"/>
</dbReference>
<keyword evidence="1" id="KW-1133">Transmembrane helix</keyword>
<reference evidence="14 15" key="1">
    <citation type="submission" date="2015-09" db="EMBL/GenBank/DDBJ databases">
        <authorList>
            <consortium name="Pathogen Informatics"/>
        </authorList>
    </citation>
    <scope>NUCLEOTIDE SEQUENCE [LARGE SCALE GENOMIC DNA]</scope>
    <source>
        <strain evidence="2 14">2789STDY5834880</strain>
        <strain evidence="3 15">2789STDY5834946</strain>
    </source>
</reference>
<dbReference type="EMBL" id="QSJD01000050">
    <property type="protein sequence ID" value="RHD42540.1"/>
    <property type="molecule type" value="Genomic_DNA"/>
</dbReference>
<dbReference type="KEGG" id="bcac:CGC64_14905"/>
<reference evidence="13" key="4">
    <citation type="submission" date="2022-08" db="EMBL/GenBank/DDBJ databases">
        <title>Genome Sequencing of Bacteroides fragilis Group Isolates with Nanopore Technology.</title>
        <authorList>
            <person name="Tisza M.J."/>
            <person name="Smith D."/>
            <person name="Dekker J.P."/>
        </authorList>
    </citation>
    <scope>NUCLEOTIDE SEQUENCE</scope>
    <source>
        <strain evidence="13">BFG-474</strain>
    </source>
</reference>
<organism evidence="3 15">
    <name type="scientific">Bacteroides caccae</name>
    <dbReference type="NCBI Taxonomy" id="47678"/>
    <lineage>
        <taxon>Bacteria</taxon>
        <taxon>Pseudomonadati</taxon>
        <taxon>Bacteroidota</taxon>
        <taxon>Bacteroidia</taxon>
        <taxon>Bacteroidales</taxon>
        <taxon>Bacteroidaceae</taxon>
        <taxon>Bacteroides</taxon>
    </lineage>
</organism>
<dbReference type="InterPro" id="IPR008523">
    <property type="entry name" value="DUF805"/>
</dbReference>
<dbReference type="EMBL" id="JAUONL010000051">
    <property type="protein sequence ID" value="MDO6360437.1"/>
    <property type="molecule type" value="Genomic_DNA"/>
</dbReference>
<proteinExistence type="predicted"/>
<feature type="transmembrane region" description="Helical" evidence="1">
    <location>
        <begin position="51"/>
        <end position="71"/>
    </location>
</feature>
<evidence type="ECO:0000313" key="13">
    <source>
        <dbReference type="EMBL" id="UVQ96019.1"/>
    </source>
</evidence>
<dbReference type="Proteomes" id="UP000284689">
    <property type="component" value="Unassembled WGS sequence"/>
</dbReference>
<dbReference type="Proteomes" id="UP000095657">
    <property type="component" value="Unassembled WGS sequence"/>
</dbReference>
<reference evidence="16 17" key="2">
    <citation type="submission" date="2018-08" db="EMBL/GenBank/DDBJ databases">
        <title>A genome reference for cultivated species of the human gut microbiota.</title>
        <authorList>
            <person name="Zou Y."/>
            <person name="Xue W."/>
            <person name="Luo G."/>
        </authorList>
    </citation>
    <scope>NUCLEOTIDE SEQUENCE [LARGE SCALE GENOMIC DNA]</scope>
    <source>
        <strain evidence="9 17">AF24-29LB</strain>
        <strain evidence="12 16">AM16-49B</strain>
        <strain evidence="11 19">AM31-16AC</strain>
        <strain evidence="10 18">OF02-6LB</strain>
    </source>
</reference>
<keyword evidence="1" id="KW-0812">Transmembrane</keyword>
<evidence type="ECO:0000313" key="6">
    <source>
        <dbReference type="EMBL" id="KAA5486272.1"/>
    </source>
</evidence>
<evidence type="ECO:0000313" key="7">
    <source>
        <dbReference type="EMBL" id="KAA5496366.1"/>
    </source>
</evidence>
<dbReference type="EMBL" id="VVYD01000021">
    <property type="protein sequence ID" value="KAA5496366.1"/>
    <property type="molecule type" value="Genomic_DNA"/>
</dbReference>
<accession>A0A174X0A7</accession>
<dbReference type="EMBL" id="VVYF01000030">
    <property type="protein sequence ID" value="KAA5486272.1"/>
    <property type="molecule type" value="Genomic_DNA"/>
</dbReference>
<evidence type="ECO:0000313" key="12">
    <source>
        <dbReference type="EMBL" id="RHH86471.1"/>
    </source>
</evidence>
<evidence type="ECO:0000313" key="8">
    <source>
        <dbReference type="EMBL" id="MDO6360437.1"/>
    </source>
</evidence>
<evidence type="ECO:0000313" key="10">
    <source>
        <dbReference type="EMBL" id="RGY24529.1"/>
    </source>
</evidence>
<dbReference type="Proteomes" id="UP000284205">
    <property type="component" value="Unassembled WGS sequence"/>
</dbReference>
<protein>
    <submittedName>
        <fullName evidence="4">DUF805 domain-containing protein</fullName>
    </submittedName>
    <submittedName>
        <fullName evidence="3">Predicted membrane protein</fullName>
    </submittedName>
</protein>
<dbReference type="AlphaFoldDB" id="A0A174X0A7"/>
<reference evidence="20 21" key="3">
    <citation type="journal article" date="2019" name="Nat. Med.">
        <title>A library of human gut bacterial isolates paired with longitudinal multiomics data enables mechanistic microbiome research.</title>
        <authorList>
            <person name="Poyet M."/>
            <person name="Groussin M."/>
            <person name="Gibbons S.M."/>
            <person name="Avila-Pacheco J."/>
            <person name="Jiang X."/>
            <person name="Kearney S.M."/>
            <person name="Perrotta A.R."/>
            <person name="Berdy B."/>
            <person name="Zhao S."/>
            <person name="Lieberman T.D."/>
            <person name="Swanson P.K."/>
            <person name="Smith M."/>
            <person name="Roesemann S."/>
            <person name="Alexander J.E."/>
            <person name="Rich S.A."/>
            <person name="Livny J."/>
            <person name="Vlamakis H."/>
            <person name="Clish C."/>
            <person name="Bullock K."/>
            <person name="Deik A."/>
            <person name="Scott J."/>
            <person name="Pierce K.A."/>
            <person name="Xavier R.J."/>
            <person name="Alm E.J."/>
        </authorList>
    </citation>
    <scope>NUCLEOTIDE SEQUENCE [LARGE SCALE GENOMIC DNA]</scope>
    <source>
        <strain evidence="7 20">BIOML-A19</strain>
        <strain evidence="6 23">BIOML-A21</strain>
        <strain evidence="5 21">BIOML-A25</strain>
        <strain evidence="4 22">BIOML-A31</strain>
    </source>
</reference>
<evidence type="ECO:0000313" key="19">
    <source>
        <dbReference type="Proteomes" id="UP000284689"/>
    </source>
</evidence>
<dbReference type="PANTHER" id="PTHR34980">
    <property type="entry name" value="INNER MEMBRANE PROTEIN-RELATED-RELATED"/>
    <property type="match status" value="1"/>
</dbReference>
<feature type="transmembrane region" description="Helical" evidence="1">
    <location>
        <begin position="83"/>
        <end position="105"/>
    </location>
</feature>
<dbReference type="Proteomes" id="UP000427825">
    <property type="component" value="Unassembled WGS sequence"/>
</dbReference>
<evidence type="ECO:0000313" key="20">
    <source>
        <dbReference type="Proteomes" id="UP000368418"/>
    </source>
</evidence>
<keyword evidence="1" id="KW-0472">Membrane</keyword>
<dbReference type="EMBL" id="CZBL01000023">
    <property type="protein sequence ID" value="CUQ52792.1"/>
    <property type="molecule type" value="Genomic_DNA"/>
</dbReference>